<dbReference type="Gene3D" id="1.20.5.3310">
    <property type="match status" value="1"/>
</dbReference>
<dbReference type="InterPro" id="IPR003369">
    <property type="entry name" value="TatA/B/E"/>
</dbReference>
<accession>A0A4R6TV54</accession>
<evidence type="ECO:0000313" key="12">
    <source>
        <dbReference type="Proteomes" id="UP000294575"/>
    </source>
</evidence>
<keyword evidence="3 9" id="KW-1003">Cell membrane</keyword>
<sequence length="73" mass="7934">MGISIWQLLIVLLIVVMLFGTKRLKNIGGDLGGAIKGFRKAMETDDDKPSVTKESGGQTYEAEAHKVEDNNKG</sequence>
<keyword evidence="12" id="KW-1185">Reference proteome</keyword>
<feature type="transmembrane region" description="Helical" evidence="9">
    <location>
        <begin position="6"/>
        <end position="21"/>
    </location>
</feature>
<evidence type="ECO:0000256" key="1">
    <source>
        <dbReference type="ARBA" id="ARBA00004162"/>
    </source>
</evidence>
<dbReference type="InterPro" id="IPR006312">
    <property type="entry name" value="TatA/E"/>
</dbReference>
<dbReference type="PANTHER" id="PTHR42982">
    <property type="entry name" value="SEC-INDEPENDENT PROTEIN TRANSLOCASE PROTEIN TATA"/>
    <property type="match status" value="1"/>
</dbReference>
<proteinExistence type="inferred from homology"/>
<comment type="caution">
    <text evidence="11">The sequence shown here is derived from an EMBL/GenBank/DDBJ whole genome shotgun (WGS) entry which is preliminary data.</text>
</comment>
<comment type="subcellular location">
    <subcellularLocation>
        <location evidence="1 9">Cell membrane</location>
        <topology evidence="1 9">Single-pass membrane protein</topology>
    </subcellularLocation>
</comment>
<keyword evidence="5 9" id="KW-0653">Protein transport</keyword>
<dbReference type="OrthoDB" id="7066617at2"/>
<evidence type="ECO:0000313" key="11">
    <source>
        <dbReference type="EMBL" id="TDQ35320.1"/>
    </source>
</evidence>
<evidence type="ECO:0000256" key="9">
    <source>
        <dbReference type="HAMAP-Rule" id="MF_00236"/>
    </source>
</evidence>
<dbReference type="GO" id="GO:0008320">
    <property type="term" value="F:protein transmembrane transporter activity"/>
    <property type="evidence" value="ECO:0007669"/>
    <property type="project" value="UniProtKB-UniRule"/>
</dbReference>
<evidence type="ECO:0000256" key="4">
    <source>
        <dbReference type="ARBA" id="ARBA00022692"/>
    </source>
</evidence>
<feature type="region of interest" description="Disordered" evidence="10">
    <location>
        <begin position="43"/>
        <end position="73"/>
    </location>
</feature>
<keyword evidence="7 9" id="KW-0811">Translocation</keyword>
<keyword evidence="6 9" id="KW-1133">Transmembrane helix</keyword>
<comment type="function">
    <text evidence="9">Part of the twin-arginine translocation (Tat) system that transports large folded proteins containing a characteristic twin-arginine motif in their signal peptide across membranes. TatA could form the protein-conducting channel of the Tat system.</text>
</comment>
<dbReference type="GO" id="GO:0043953">
    <property type="term" value="P:protein transport by the Tat complex"/>
    <property type="evidence" value="ECO:0007669"/>
    <property type="project" value="UniProtKB-UniRule"/>
</dbReference>
<dbReference type="NCBIfam" id="TIGR01411">
    <property type="entry name" value="tatAE"/>
    <property type="match status" value="1"/>
</dbReference>
<gene>
    <name evidence="9" type="primary">tatA</name>
    <name evidence="11" type="ORF">DFQ45_11610</name>
</gene>
<dbReference type="EMBL" id="SNYK01000016">
    <property type="protein sequence ID" value="TDQ35320.1"/>
    <property type="molecule type" value="Genomic_DNA"/>
</dbReference>
<keyword evidence="8 9" id="KW-0472">Membrane</keyword>
<reference evidence="11 12" key="1">
    <citation type="submission" date="2019-03" db="EMBL/GenBank/DDBJ databases">
        <title>Genomic Encyclopedia of Type Strains, Phase IV (KMG-IV): sequencing the most valuable type-strain genomes for metagenomic binning, comparative biology and taxonomic classification.</title>
        <authorList>
            <person name="Goeker M."/>
        </authorList>
    </citation>
    <scope>NUCLEOTIDE SEQUENCE [LARGE SCALE GENOMIC DNA]</scope>
    <source>
        <strain evidence="11 12">DSM 28679</strain>
    </source>
</reference>
<evidence type="ECO:0000256" key="2">
    <source>
        <dbReference type="ARBA" id="ARBA00022448"/>
    </source>
</evidence>
<name>A0A4R6TV54_9GAMM</name>
<evidence type="ECO:0000256" key="8">
    <source>
        <dbReference type="ARBA" id="ARBA00023136"/>
    </source>
</evidence>
<comment type="similarity">
    <text evidence="9">Belongs to the TatA/E family.</text>
</comment>
<dbReference type="GO" id="GO:0033281">
    <property type="term" value="C:TAT protein transport complex"/>
    <property type="evidence" value="ECO:0007669"/>
    <property type="project" value="UniProtKB-UniRule"/>
</dbReference>
<keyword evidence="4 9" id="KW-0812">Transmembrane</keyword>
<comment type="subunit">
    <text evidence="9">The Tat system comprises two distinct complexes: a TatABC complex, containing multiple copies of TatA, TatB and TatC subunits, and a separate TatA complex, containing only TatA subunits. Substrates initially bind to the TatABC complex, which probably triggers association of the separate TatA complex to form the active translocon.</text>
</comment>
<evidence type="ECO:0000256" key="3">
    <source>
        <dbReference type="ARBA" id="ARBA00022475"/>
    </source>
</evidence>
<protein>
    <recommendedName>
        <fullName evidence="9">Sec-independent protein translocase protein TatA</fullName>
    </recommendedName>
</protein>
<organism evidence="11 12">
    <name type="scientific">Thiopseudomonas denitrificans</name>
    <dbReference type="NCBI Taxonomy" id="1501432"/>
    <lineage>
        <taxon>Bacteria</taxon>
        <taxon>Pseudomonadati</taxon>
        <taxon>Pseudomonadota</taxon>
        <taxon>Gammaproteobacteria</taxon>
        <taxon>Pseudomonadales</taxon>
        <taxon>Pseudomonadaceae</taxon>
        <taxon>Thiopseudomonas</taxon>
    </lineage>
</organism>
<keyword evidence="2 9" id="KW-0813">Transport</keyword>
<evidence type="ECO:0000256" key="7">
    <source>
        <dbReference type="ARBA" id="ARBA00023010"/>
    </source>
</evidence>
<dbReference type="PANTHER" id="PTHR42982:SF1">
    <property type="entry name" value="SEC-INDEPENDENT PROTEIN TRANSLOCASE PROTEIN TATA"/>
    <property type="match status" value="1"/>
</dbReference>
<feature type="compositionally biased region" description="Basic and acidic residues" evidence="10">
    <location>
        <begin position="62"/>
        <end position="73"/>
    </location>
</feature>
<dbReference type="RefSeq" id="WP_101495576.1">
    <property type="nucleotide sequence ID" value="NZ_LNJZ01000002.1"/>
</dbReference>
<dbReference type="HAMAP" id="MF_00236">
    <property type="entry name" value="TatA_E"/>
    <property type="match status" value="1"/>
</dbReference>
<dbReference type="Proteomes" id="UP000294575">
    <property type="component" value="Unassembled WGS sequence"/>
</dbReference>
<evidence type="ECO:0000256" key="10">
    <source>
        <dbReference type="SAM" id="MobiDB-lite"/>
    </source>
</evidence>
<dbReference type="Pfam" id="PF02416">
    <property type="entry name" value="TatA_B_E"/>
    <property type="match status" value="1"/>
</dbReference>
<evidence type="ECO:0000256" key="5">
    <source>
        <dbReference type="ARBA" id="ARBA00022927"/>
    </source>
</evidence>
<dbReference type="AlphaFoldDB" id="A0A4R6TV54"/>
<evidence type="ECO:0000256" key="6">
    <source>
        <dbReference type="ARBA" id="ARBA00022989"/>
    </source>
</evidence>